<dbReference type="Gene3D" id="3.10.20.30">
    <property type="match status" value="1"/>
</dbReference>
<dbReference type="CDD" id="cd17505">
    <property type="entry name" value="Ubl_SAMP1_like"/>
    <property type="match status" value="1"/>
</dbReference>
<dbReference type="AlphaFoldDB" id="A0A101GM23"/>
<reference evidence="1" key="1">
    <citation type="journal article" date="2015" name="MBio">
        <title>Genome-resolved metagenomic analysis reveals roles for candidate phyla and other microbial community members in biogeochemical transformations in oil reservoirs.</title>
        <authorList>
            <person name="Hu P."/>
            <person name="Tom L."/>
            <person name="Singh A."/>
            <person name="Thomas B.C."/>
            <person name="Baker B.J."/>
            <person name="Piceno Y.M."/>
            <person name="Andersen G.L."/>
            <person name="Banfield J.F."/>
        </authorList>
    </citation>
    <scope>NUCLEOTIDE SEQUENCE [LARGE SCALE GENOMIC DNA]</scope>
    <source>
        <strain evidence="1">62_101</strain>
        <strain evidence="2">63_41</strain>
    </source>
</reference>
<organism evidence="1 3">
    <name type="scientific">Methanoculleus marisnigri</name>
    <dbReference type="NCBI Taxonomy" id="2198"/>
    <lineage>
        <taxon>Archaea</taxon>
        <taxon>Methanobacteriati</taxon>
        <taxon>Methanobacteriota</taxon>
        <taxon>Stenosarchaea group</taxon>
        <taxon>Methanomicrobia</taxon>
        <taxon>Methanomicrobiales</taxon>
        <taxon>Methanomicrobiaceae</taxon>
        <taxon>Methanoculleus</taxon>
    </lineage>
</organism>
<dbReference type="Proteomes" id="UP000054323">
    <property type="component" value="Unassembled WGS sequence"/>
</dbReference>
<proteinExistence type="predicted"/>
<accession>A0A101GM23</accession>
<dbReference type="InterPro" id="IPR010038">
    <property type="entry name" value="MoaD_arc-typ"/>
</dbReference>
<dbReference type="Proteomes" id="UP000054598">
    <property type="component" value="Unassembled WGS sequence"/>
</dbReference>
<gene>
    <name evidence="1" type="ORF">XD82_1484</name>
    <name evidence="2" type="ORF">XE10_1216</name>
</gene>
<evidence type="ECO:0000313" key="1">
    <source>
        <dbReference type="EMBL" id="KUK60801.1"/>
    </source>
</evidence>
<dbReference type="PANTHER" id="PTHR38031:SF1">
    <property type="entry name" value="SULFUR CARRIER PROTEIN CYSO"/>
    <property type="match status" value="1"/>
</dbReference>
<dbReference type="InterPro" id="IPR016155">
    <property type="entry name" value="Mopterin_synth/thiamin_S_b"/>
</dbReference>
<evidence type="ECO:0000313" key="3">
    <source>
        <dbReference type="Proteomes" id="UP000054323"/>
    </source>
</evidence>
<dbReference type="InterPro" id="IPR054834">
    <property type="entry name" value="SAMP1_3"/>
</dbReference>
<dbReference type="SUPFAM" id="SSF54285">
    <property type="entry name" value="MoaD/ThiS"/>
    <property type="match status" value="1"/>
</dbReference>
<name>A0A101GM23_9EURY</name>
<evidence type="ECO:0000313" key="4">
    <source>
        <dbReference type="Proteomes" id="UP000054598"/>
    </source>
</evidence>
<dbReference type="Pfam" id="PF02597">
    <property type="entry name" value="ThiS"/>
    <property type="match status" value="1"/>
</dbReference>
<dbReference type="PATRIC" id="fig|2198.3.peg.1095"/>
<dbReference type="EMBL" id="LGGD01000206">
    <property type="protein sequence ID" value="KUK60801.1"/>
    <property type="molecule type" value="Genomic_DNA"/>
</dbReference>
<comment type="caution">
    <text evidence="1">The sequence shown here is derived from an EMBL/GenBank/DDBJ whole genome shotgun (WGS) entry which is preliminary data.</text>
</comment>
<dbReference type="InterPro" id="IPR012675">
    <property type="entry name" value="Beta-grasp_dom_sf"/>
</dbReference>
<dbReference type="EMBL" id="LGHE01000135">
    <property type="protein sequence ID" value="KUL00907.1"/>
    <property type="molecule type" value="Genomic_DNA"/>
</dbReference>
<dbReference type="NCBIfam" id="NF041918">
    <property type="entry name" value="SAMP1"/>
    <property type="match status" value="1"/>
</dbReference>
<protein>
    <submittedName>
        <fullName evidence="1">Molybdopterin synthase subunit MoaD</fullName>
    </submittedName>
</protein>
<dbReference type="NCBIfam" id="TIGR01687">
    <property type="entry name" value="moaD_arch"/>
    <property type="match status" value="1"/>
</dbReference>
<dbReference type="InterPro" id="IPR003749">
    <property type="entry name" value="ThiS/MoaD-like"/>
</dbReference>
<evidence type="ECO:0000313" key="2">
    <source>
        <dbReference type="EMBL" id="KUL00907.1"/>
    </source>
</evidence>
<sequence length="105" mass="11067">MKAVPRDTRGEETITVKVRVFAMLRDIMPAEHDAEVPGGSTIGDLLTLLVARYPGLGDALFTPTGVVSAYVNILKNGRNIHFSGDLETSLNDGDTVALFPPAGGG</sequence>
<dbReference type="PANTHER" id="PTHR38031">
    <property type="entry name" value="SULFUR CARRIER PROTEIN SLR0821-RELATED"/>
    <property type="match status" value="1"/>
</dbReference>
<dbReference type="InterPro" id="IPR052045">
    <property type="entry name" value="Sulfur_Carrier/Prot_Modifier"/>
</dbReference>
<reference evidence="3 4" key="2">
    <citation type="journal article" date="2015" name="MBio">
        <title>Genome-Resolved Metagenomic Analysis Reveals Roles for Candidate Phyla and Other Microbial Community Members in Biogeochemical Transformations in Oil Reservoirs.</title>
        <authorList>
            <person name="Hu P."/>
            <person name="Tom L."/>
            <person name="Singh A."/>
            <person name="Thomas B.C."/>
            <person name="Baker B.J."/>
            <person name="Piceno Y.M."/>
            <person name="Andersen G.L."/>
            <person name="Banfield J.F."/>
        </authorList>
    </citation>
    <scope>NUCLEOTIDE SEQUENCE [LARGE SCALE GENOMIC DNA]</scope>
</reference>